<dbReference type="EMBL" id="DWXZ01000072">
    <property type="protein sequence ID" value="HJB37180.1"/>
    <property type="molecule type" value="Genomic_DNA"/>
</dbReference>
<dbReference type="AlphaFoldDB" id="A0A9D2LXM5"/>
<sequence length="137" mass="15072">MKSSGLRVLAVIVFLLAFAGANVGSFLLGRASAEHNSVSWEEASVFYAQIVERRENTLLVEGLPVNDVNHRGQFSFTLGEDTRLLWRGEEITQEALRPGDTVAVTYSGETLEVYPVMLPQVYQVLLLEDENPTGDGS</sequence>
<evidence type="ECO:0000313" key="2">
    <source>
        <dbReference type="Proteomes" id="UP000824214"/>
    </source>
</evidence>
<gene>
    <name evidence="1" type="ORF">H9942_03830</name>
</gene>
<protein>
    <submittedName>
        <fullName evidence="1">Uncharacterized protein</fullName>
    </submittedName>
</protein>
<dbReference type="Proteomes" id="UP000824214">
    <property type="component" value="Unassembled WGS sequence"/>
</dbReference>
<comment type="caution">
    <text evidence="1">The sequence shown here is derived from an EMBL/GenBank/DDBJ whole genome shotgun (WGS) entry which is preliminary data.</text>
</comment>
<evidence type="ECO:0000313" key="1">
    <source>
        <dbReference type="EMBL" id="HJB37180.1"/>
    </source>
</evidence>
<name>A0A9D2LXM5_9FIRM</name>
<organism evidence="1 2">
    <name type="scientific">Candidatus Acutalibacter ornithocaccae</name>
    <dbReference type="NCBI Taxonomy" id="2838416"/>
    <lineage>
        <taxon>Bacteria</taxon>
        <taxon>Bacillati</taxon>
        <taxon>Bacillota</taxon>
        <taxon>Clostridia</taxon>
        <taxon>Eubacteriales</taxon>
        <taxon>Acutalibacteraceae</taxon>
        <taxon>Acutalibacter</taxon>
    </lineage>
</organism>
<reference evidence="1" key="2">
    <citation type="submission" date="2021-04" db="EMBL/GenBank/DDBJ databases">
        <authorList>
            <person name="Gilroy R."/>
        </authorList>
    </citation>
    <scope>NUCLEOTIDE SEQUENCE</scope>
    <source>
        <strain evidence="1">ChiBcolR8-3208</strain>
    </source>
</reference>
<proteinExistence type="predicted"/>
<accession>A0A9D2LXM5</accession>
<reference evidence="1" key="1">
    <citation type="journal article" date="2021" name="PeerJ">
        <title>Extensive microbial diversity within the chicken gut microbiome revealed by metagenomics and culture.</title>
        <authorList>
            <person name="Gilroy R."/>
            <person name="Ravi A."/>
            <person name="Getino M."/>
            <person name="Pursley I."/>
            <person name="Horton D.L."/>
            <person name="Alikhan N.F."/>
            <person name="Baker D."/>
            <person name="Gharbi K."/>
            <person name="Hall N."/>
            <person name="Watson M."/>
            <person name="Adriaenssens E.M."/>
            <person name="Foster-Nyarko E."/>
            <person name="Jarju S."/>
            <person name="Secka A."/>
            <person name="Antonio M."/>
            <person name="Oren A."/>
            <person name="Chaudhuri R.R."/>
            <person name="La Ragione R."/>
            <person name="Hildebrand F."/>
            <person name="Pallen M.J."/>
        </authorList>
    </citation>
    <scope>NUCLEOTIDE SEQUENCE</scope>
    <source>
        <strain evidence="1">ChiBcolR8-3208</strain>
    </source>
</reference>